<dbReference type="AlphaFoldDB" id="A0A1D1ZDR8"/>
<keyword evidence="1" id="KW-0963">Cytoplasm</keyword>
<reference evidence="5" key="1">
    <citation type="submission" date="2015-07" db="EMBL/GenBank/DDBJ databases">
        <title>Transcriptome Assembly of Anthurium amnicola.</title>
        <authorList>
            <person name="Suzuki J."/>
        </authorList>
    </citation>
    <scope>NUCLEOTIDE SEQUENCE</scope>
</reference>
<dbReference type="InterPro" id="IPR035956">
    <property type="entry name" value="RimP_N_sf"/>
</dbReference>
<proteinExistence type="inferred from homology"/>
<dbReference type="InterPro" id="IPR003728">
    <property type="entry name" value="Ribosome_maturation_RimP"/>
</dbReference>
<dbReference type="PANTHER" id="PTHR34544">
    <property type="entry name" value="OSJNBA0006B20.18 PROTEIN"/>
    <property type="match status" value="1"/>
</dbReference>
<protein>
    <submittedName>
        <fullName evidence="5">Ribosome maturation factor RimP</fullName>
    </submittedName>
</protein>
<evidence type="ECO:0000259" key="3">
    <source>
        <dbReference type="Pfam" id="PF02576"/>
    </source>
</evidence>
<name>A0A1D1ZDR8_9ARAE</name>
<dbReference type="GO" id="GO:0042274">
    <property type="term" value="P:ribosomal small subunit biogenesis"/>
    <property type="evidence" value="ECO:0007669"/>
    <property type="project" value="InterPro"/>
</dbReference>
<dbReference type="HAMAP" id="MF_01077">
    <property type="entry name" value="RimP"/>
    <property type="match status" value="1"/>
</dbReference>
<sequence>SARNQPVLQTKMEMLSGGGMTARLTGSPLVTIVSTSPFFPNARHNLTFPVWPRPPLCHPRILFHTRHAKKKSSHFEPVLRQSAAREVEQGEQAVMDGDEGEVDDFTDEFEGEMLLDEDEDVEDFFEVDDTDPYVGDGAAGGGVSLGGLWWDKEALAIVEDVSKSFDGDLKIYAFKTYANLVIRVRIEKLSSRYGSPSMTDIEEFSSAYQARLDEAERAGTIPQNISLEVSSPGVERVVQIPEDLERFKDRPMYVKFNRELVEMDSSQESDGVFRLVSFDMESGYCIWGIADVRINRQKAGKGRPLSKRQREWRLQTPFDSLLLVRLYSEC</sequence>
<dbReference type="Pfam" id="PF02576">
    <property type="entry name" value="RimP_N"/>
    <property type="match status" value="1"/>
</dbReference>
<dbReference type="SUPFAM" id="SSF75420">
    <property type="entry name" value="YhbC-like, N-terminal domain"/>
    <property type="match status" value="1"/>
</dbReference>
<evidence type="ECO:0000313" key="5">
    <source>
        <dbReference type="EMBL" id="JAT65084.1"/>
    </source>
</evidence>
<evidence type="ECO:0000259" key="4">
    <source>
        <dbReference type="Pfam" id="PF25498"/>
    </source>
</evidence>
<gene>
    <name evidence="5" type="primary">rimP_2</name>
    <name evidence="5" type="ORF">g.39362</name>
</gene>
<accession>A0A1D1ZDR8</accession>
<dbReference type="Pfam" id="PF25498">
    <property type="entry name" value="DUF7912"/>
    <property type="match status" value="1"/>
</dbReference>
<keyword evidence="2" id="KW-0690">Ribosome biogenesis</keyword>
<dbReference type="InterPro" id="IPR028989">
    <property type="entry name" value="RimP_N"/>
</dbReference>
<feature type="domain" description="DUF7912" evidence="4">
    <location>
        <begin position="237"/>
        <end position="327"/>
    </location>
</feature>
<dbReference type="InterPro" id="IPR057234">
    <property type="entry name" value="DUF7912"/>
</dbReference>
<organism evidence="5">
    <name type="scientific">Anthurium amnicola</name>
    <dbReference type="NCBI Taxonomy" id="1678845"/>
    <lineage>
        <taxon>Eukaryota</taxon>
        <taxon>Viridiplantae</taxon>
        <taxon>Streptophyta</taxon>
        <taxon>Embryophyta</taxon>
        <taxon>Tracheophyta</taxon>
        <taxon>Spermatophyta</taxon>
        <taxon>Magnoliopsida</taxon>
        <taxon>Liliopsida</taxon>
        <taxon>Araceae</taxon>
        <taxon>Pothoideae</taxon>
        <taxon>Potheae</taxon>
        <taxon>Anthurium</taxon>
    </lineage>
</organism>
<feature type="non-terminal residue" evidence="5">
    <location>
        <position position="1"/>
    </location>
</feature>
<evidence type="ECO:0000256" key="1">
    <source>
        <dbReference type="ARBA" id="ARBA00022490"/>
    </source>
</evidence>
<dbReference type="PANTHER" id="PTHR34544:SF1">
    <property type="entry name" value="OS04G0438300 PROTEIN"/>
    <property type="match status" value="1"/>
</dbReference>
<feature type="domain" description="Ribosome maturation factor RimP N-terminal" evidence="3">
    <location>
        <begin position="173"/>
        <end position="235"/>
    </location>
</feature>
<evidence type="ECO:0000256" key="2">
    <source>
        <dbReference type="ARBA" id="ARBA00022517"/>
    </source>
</evidence>
<dbReference type="EMBL" id="GDJX01002852">
    <property type="protein sequence ID" value="JAT65084.1"/>
    <property type="molecule type" value="Transcribed_RNA"/>
</dbReference>